<dbReference type="GO" id="GO:0030246">
    <property type="term" value="F:carbohydrate binding"/>
    <property type="evidence" value="ECO:0007669"/>
    <property type="project" value="InterPro"/>
</dbReference>
<evidence type="ECO:0000256" key="7">
    <source>
        <dbReference type="SAM" id="SignalP"/>
    </source>
</evidence>
<evidence type="ECO:0000256" key="2">
    <source>
        <dbReference type="ARBA" id="ARBA00022448"/>
    </source>
</evidence>
<dbReference type="InterPro" id="IPR036942">
    <property type="entry name" value="Beta-barrel_TonB_sf"/>
</dbReference>
<dbReference type="SUPFAM" id="SSF49452">
    <property type="entry name" value="Starch-binding domain-like"/>
    <property type="match status" value="1"/>
</dbReference>
<name>A0A7S7SM11_PALFE</name>
<gene>
    <name evidence="9" type="ORF">IRI77_08335</name>
</gene>
<evidence type="ECO:0000256" key="3">
    <source>
        <dbReference type="ARBA" id="ARBA00022452"/>
    </source>
</evidence>
<dbReference type="GO" id="GO:0009279">
    <property type="term" value="C:cell outer membrane"/>
    <property type="evidence" value="ECO:0007669"/>
    <property type="project" value="UniProtKB-SubCell"/>
</dbReference>
<dbReference type="InterPro" id="IPR057601">
    <property type="entry name" value="Oar-like_b-barrel"/>
</dbReference>
<evidence type="ECO:0000256" key="5">
    <source>
        <dbReference type="ARBA" id="ARBA00023136"/>
    </source>
</evidence>
<dbReference type="Pfam" id="PF13620">
    <property type="entry name" value="CarboxypepD_reg"/>
    <property type="match status" value="1"/>
</dbReference>
<evidence type="ECO:0000256" key="1">
    <source>
        <dbReference type="ARBA" id="ARBA00004571"/>
    </source>
</evidence>
<dbReference type="SUPFAM" id="SSF56935">
    <property type="entry name" value="Porins"/>
    <property type="match status" value="1"/>
</dbReference>
<sequence>MSRVWLWGVYLASATLWAQTTGTIVGRVTDPTLAAIPQARVELTNESTGITEVRTLGDEGDFVFQRLIPGNYRLAASAGGFKSVAKRGIVLLVNQTARIDFQLEVGSVTSTLDVEATAPMVQSETSSVGNVVDSNQVRSMPLNGRTGINGLMAMAPGVQQAGSNPAIAGAAYRGGTGQTVDGVSNDDAIGERLLGQMLSLDGVAEFKVIANAAPAEFGKSAQVVIASKSGGNVVHGTLFEFNRNAVATAKTHSAQLLAKPPFNRNEYGGSVGGPAIKNKLFYFGSFEGLRLVQSSTTQMSMPRAAMKTGDLSNLLPTTVIKDPLNGGTPFAGNIIPSNRISSVSQQFMKYMPDPNQPGQGTAGLGTNFVANVPQHQPNDRYSARGDYQITDRDMVSVRYFWTKNGPYSTAGGGVPFGNWDGFGISSKNLAAQYTRVITPTIANVARVGLNYWEDYRMPQNHDLDPSKIIPGATPPLEGLGGLPTISMTGFQTLSDQPGSGDVNHQRQFSDNLSWERGKHSLKFGIDFARVDVVNRQNSSPYRGSFAFDGRYTGNSFSDYLLGDISTSSRATSNFVLDDVNYRFSAYAQDDWRVSNRLTVNVGLRYDYQSPWEKNNDLAVWDRGSNALAVISGTADPIWSGVVPVVDAAKLGLDRSNYMKLGSRNFAPRIGMAFRPLGSAKLVIRAAYGIYYNVMGEYDGAVDLRDLGLNPPFRASQTFLGSNTGVPNLTWSDPWAGTGSSSTSSPPNLYAVDKNFRIGYSQQWNYTMEWEPVRNTAVRASYVGSKATHFVQAVNINDPLPSSLAVQPRRAYQPWGNIYYYQSDRNLALNQLQLGATRRTASGLSFGAEYQFTRALGGPYDGALPTTWTNTRLDRGNSSQYVKNYLVANYIYELPVGKGKPWLSNVSGITNKLVSGWQVAGIATFASGNFLSVSFNSNKTGWPSGRADIVGDPGAALKNELQWFNPAAYAVPAAYTFGNSAPNSITGPGSVNWDTALFKMTSLTERINLELRGEAFNVLNHANLGNPGTNISVPASVGIITSRNGSRVVQFGARLTF</sequence>
<protein>
    <submittedName>
        <fullName evidence="9">TonB-dependent receptor</fullName>
    </submittedName>
</protein>
<feature type="signal peptide" evidence="7">
    <location>
        <begin position="1"/>
        <end position="18"/>
    </location>
</feature>
<keyword evidence="2" id="KW-0813">Transport</keyword>
<evidence type="ECO:0000313" key="9">
    <source>
        <dbReference type="EMBL" id="QOY89949.1"/>
    </source>
</evidence>
<keyword evidence="10" id="KW-1185">Reference proteome</keyword>
<evidence type="ECO:0000256" key="6">
    <source>
        <dbReference type="ARBA" id="ARBA00023237"/>
    </source>
</evidence>
<keyword evidence="5" id="KW-0472">Membrane</keyword>
<dbReference type="GO" id="GO:0044718">
    <property type="term" value="P:siderophore transmembrane transport"/>
    <property type="evidence" value="ECO:0007669"/>
    <property type="project" value="TreeGrafter"/>
</dbReference>
<dbReference type="Gene3D" id="2.40.170.20">
    <property type="entry name" value="TonB-dependent receptor, beta-barrel domain"/>
    <property type="match status" value="1"/>
</dbReference>
<proteinExistence type="predicted"/>
<comment type="subcellular location">
    <subcellularLocation>
        <location evidence="1">Cell outer membrane</location>
        <topology evidence="1">Multi-pass membrane protein</topology>
    </subcellularLocation>
</comment>
<dbReference type="Proteomes" id="UP000593892">
    <property type="component" value="Chromosome"/>
</dbReference>
<keyword evidence="3" id="KW-1134">Transmembrane beta strand</keyword>
<dbReference type="KEGG" id="pfer:IRI77_08335"/>
<keyword evidence="9" id="KW-0675">Receptor</keyword>
<evidence type="ECO:0000259" key="8">
    <source>
        <dbReference type="Pfam" id="PF25183"/>
    </source>
</evidence>
<keyword evidence="7" id="KW-0732">Signal</keyword>
<dbReference type="Pfam" id="PF25183">
    <property type="entry name" value="OMP_b-brl_4"/>
    <property type="match status" value="1"/>
</dbReference>
<accession>A0A7S7SM11</accession>
<dbReference type="InterPro" id="IPR039426">
    <property type="entry name" value="TonB-dep_rcpt-like"/>
</dbReference>
<feature type="chain" id="PRO_5032656545" evidence="7">
    <location>
        <begin position="19"/>
        <end position="1056"/>
    </location>
</feature>
<organism evidence="9 10">
    <name type="scientific">Paludibaculum fermentans</name>
    <dbReference type="NCBI Taxonomy" id="1473598"/>
    <lineage>
        <taxon>Bacteria</taxon>
        <taxon>Pseudomonadati</taxon>
        <taxon>Acidobacteriota</taxon>
        <taxon>Terriglobia</taxon>
        <taxon>Bryobacterales</taxon>
        <taxon>Bryobacteraceae</taxon>
        <taxon>Paludibaculum</taxon>
    </lineage>
</organism>
<reference evidence="9 10" key="1">
    <citation type="submission" date="2020-10" db="EMBL/GenBank/DDBJ databases">
        <title>Complete genome sequence of Paludibaculum fermentans P105T, a facultatively anaerobic acidobacterium capable of dissimilatory Fe(III) reduction.</title>
        <authorList>
            <person name="Dedysh S.N."/>
            <person name="Beletsky A.V."/>
            <person name="Kulichevskaya I.S."/>
            <person name="Mardanov A.V."/>
            <person name="Ravin N.V."/>
        </authorList>
    </citation>
    <scope>NUCLEOTIDE SEQUENCE [LARGE SCALE GENOMIC DNA]</scope>
    <source>
        <strain evidence="9 10">P105</strain>
    </source>
</reference>
<keyword evidence="6" id="KW-0998">Cell outer membrane</keyword>
<feature type="domain" description="TonB-dependent transporter Oar-like beta-barrel" evidence="8">
    <location>
        <begin position="227"/>
        <end position="1049"/>
    </location>
</feature>
<dbReference type="EMBL" id="CP063849">
    <property type="protein sequence ID" value="QOY89949.1"/>
    <property type="molecule type" value="Genomic_DNA"/>
</dbReference>
<dbReference type="PANTHER" id="PTHR30069:SF46">
    <property type="entry name" value="OAR PROTEIN"/>
    <property type="match status" value="1"/>
</dbReference>
<evidence type="ECO:0000313" key="10">
    <source>
        <dbReference type="Proteomes" id="UP000593892"/>
    </source>
</evidence>
<dbReference type="InterPro" id="IPR013784">
    <property type="entry name" value="Carb-bd-like_fold"/>
</dbReference>
<dbReference type="AlphaFoldDB" id="A0A7S7SM11"/>
<keyword evidence="4" id="KW-0812">Transmembrane</keyword>
<dbReference type="RefSeq" id="WP_194451612.1">
    <property type="nucleotide sequence ID" value="NZ_CP063849.1"/>
</dbReference>
<dbReference type="GO" id="GO:0015344">
    <property type="term" value="F:siderophore uptake transmembrane transporter activity"/>
    <property type="evidence" value="ECO:0007669"/>
    <property type="project" value="TreeGrafter"/>
</dbReference>
<dbReference type="PANTHER" id="PTHR30069">
    <property type="entry name" value="TONB-DEPENDENT OUTER MEMBRANE RECEPTOR"/>
    <property type="match status" value="1"/>
</dbReference>
<evidence type="ECO:0000256" key="4">
    <source>
        <dbReference type="ARBA" id="ARBA00022692"/>
    </source>
</evidence>
<dbReference type="Gene3D" id="2.60.40.1120">
    <property type="entry name" value="Carboxypeptidase-like, regulatory domain"/>
    <property type="match status" value="1"/>
</dbReference>